<sequence>MTLNFMNIVEWLVTATENRCMTNVRSSADVDRSAIRWHSNQRYERRVLTFTNGGHLVAVSVPNEFFGRLPAVTHRFVGDVVVYVVRTVQRHVLRAEIPEAADHGRARCDRERMTSDERGHGNIHWNRTEGVLRLHASRRTNRS</sequence>
<organism evidence="1">
    <name type="scientific">Sipha flava</name>
    <name type="common">yellow sugarcane aphid</name>
    <dbReference type="NCBI Taxonomy" id="143950"/>
    <lineage>
        <taxon>Eukaryota</taxon>
        <taxon>Metazoa</taxon>
        <taxon>Ecdysozoa</taxon>
        <taxon>Arthropoda</taxon>
        <taxon>Hexapoda</taxon>
        <taxon>Insecta</taxon>
        <taxon>Pterygota</taxon>
        <taxon>Neoptera</taxon>
        <taxon>Paraneoptera</taxon>
        <taxon>Hemiptera</taxon>
        <taxon>Sternorrhyncha</taxon>
        <taxon>Aphidomorpha</taxon>
        <taxon>Aphidoidea</taxon>
        <taxon>Aphididae</taxon>
        <taxon>Sipha</taxon>
    </lineage>
</organism>
<proteinExistence type="predicted"/>
<protein>
    <submittedName>
        <fullName evidence="1">Uncharacterized protein</fullName>
    </submittedName>
</protein>
<accession>A0A2S2R3J2</accession>
<gene>
    <name evidence="1" type="ORF">g.175031</name>
</gene>
<evidence type="ECO:0000313" key="1">
    <source>
        <dbReference type="EMBL" id="MBY84493.1"/>
    </source>
</evidence>
<dbReference type="EMBL" id="GGMS01015290">
    <property type="protein sequence ID" value="MBY84493.1"/>
    <property type="molecule type" value="Transcribed_RNA"/>
</dbReference>
<reference evidence="1" key="1">
    <citation type="submission" date="2018-04" db="EMBL/GenBank/DDBJ databases">
        <title>Transcriptome assembly of Sipha flava.</title>
        <authorList>
            <person name="Scully E.D."/>
            <person name="Geib S.M."/>
            <person name="Palmer N.A."/>
            <person name="Koch K."/>
            <person name="Bradshaw J."/>
            <person name="Heng-Moss T."/>
            <person name="Sarath G."/>
        </authorList>
    </citation>
    <scope>NUCLEOTIDE SEQUENCE</scope>
</reference>
<dbReference type="AlphaFoldDB" id="A0A2S2R3J2"/>
<name>A0A2S2R3J2_9HEMI</name>